<comment type="caution">
    <text evidence="2">The sequence shown here is derived from an EMBL/GenBank/DDBJ whole genome shotgun (WGS) entry which is preliminary data.</text>
</comment>
<dbReference type="SUPFAM" id="SSF56672">
    <property type="entry name" value="DNA/RNA polymerases"/>
    <property type="match status" value="1"/>
</dbReference>
<dbReference type="AlphaFoldDB" id="A0ABD2KTL4"/>
<organism evidence="2 3">
    <name type="scientific">Heterodera trifolii</name>
    <dbReference type="NCBI Taxonomy" id="157864"/>
    <lineage>
        <taxon>Eukaryota</taxon>
        <taxon>Metazoa</taxon>
        <taxon>Ecdysozoa</taxon>
        <taxon>Nematoda</taxon>
        <taxon>Chromadorea</taxon>
        <taxon>Rhabditida</taxon>
        <taxon>Tylenchina</taxon>
        <taxon>Tylenchomorpha</taxon>
        <taxon>Tylenchoidea</taxon>
        <taxon>Heteroderidae</taxon>
        <taxon>Heteroderinae</taxon>
        <taxon>Heterodera</taxon>
    </lineage>
</organism>
<dbReference type="Pfam" id="PF17919">
    <property type="entry name" value="RT_RNaseH_2"/>
    <property type="match status" value="1"/>
</dbReference>
<name>A0ABD2KTL4_9BILA</name>
<evidence type="ECO:0000259" key="1">
    <source>
        <dbReference type="Pfam" id="PF17919"/>
    </source>
</evidence>
<dbReference type="InterPro" id="IPR041577">
    <property type="entry name" value="RT_RNaseH_2"/>
</dbReference>
<dbReference type="InterPro" id="IPR043502">
    <property type="entry name" value="DNA/RNA_pol_sf"/>
</dbReference>
<evidence type="ECO:0000313" key="2">
    <source>
        <dbReference type="EMBL" id="KAL3106305.1"/>
    </source>
</evidence>
<accession>A0ABD2KTL4</accession>
<proteinExistence type="predicted"/>
<dbReference type="EMBL" id="JBICBT010000657">
    <property type="protein sequence ID" value="KAL3106305.1"/>
    <property type="molecule type" value="Genomic_DNA"/>
</dbReference>
<sequence length="106" mass="11983">MVSELLLTHYDHTLPIVVASDASKDGIGATICHIFPNKKEKVIEHASTCSRTTAKLRKKLWRLVRGPRTEIYTAHGPQAIAGHLRLQERHPHLCRQPTPKMMFSHA</sequence>
<keyword evidence="3" id="KW-1185">Reference proteome</keyword>
<reference evidence="2 3" key="1">
    <citation type="submission" date="2024-10" db="EMBL/GenBank/DDBJ databases">
        <authorList>
            <person name="Kim D."/>
        </authorList>
    </citation>
    <scope>NUCLEOTIDE SEQUENCE [LARGE SCALE GENOMIC DNA]</scope>
    <source>
        <strain evidence="2">BH-2024</strain>
    </source>
</reference>
<dbReference type="Proteomes" id="UP001620626">
    <property type="component" value="Unassembled WGS sequence"/>
</dbReference>
<feature type="domain" description="Reverse transcriptase/retrotransposon-derived protein RNase H-like" evidence="1">
    <location>
        <begin position="2"/>
        <end position="49"/>
    </location>
</feature>
<protein>
    <recommendedName>
        <fullName evidence="1">Reverse transcriptase/retrotransposon-derived protein RNase H-like domain-containing protein</fullName>
    </recommendedName>
</protein>
<gene>
    <name evidence="2" type="ORF">niasHT_012048</name>
</gene>
<evidence type="ECO:0000313" key="3">
    <source>
        <dbReference type="Proteomes" id="UP001620626"/>
    </source>
</evidence>